<evidence type="ECO:0000313" key="4">
    <source>
        <dbReference type="Proteomes" id="UP000292702"/>
    </source>
</evidence>
<dbReference type="InterPro" id="IPR000868">
    <property type="entry name" value="Isochorismatase-like_dom"/>
</dbReference>
<proteinExistence type="inferred from homology"/>
<dbReference type="SUPFAM" id="SSF52499">
    <property type="entry name" value="Isochorismatase-like hydrolases"/>
    <property type="match status" value="1"/>
</dbReference>
<dbReference type="InterPro" id="IPR036380">
    <property type="entry name" value="Isochorismatase-like_sf"/>
</dbReference>
<dbReference type="PANTHER" id="PTHR14119">
    <property type="entry name" value="HYDROLASE"/>
    <property type="match status" value="1"/>
</dbReference>
<gene>
    <name evidence="3" type="ORF">EIP91_003225</name>
</gene>
<accession>A0A4R0S2A3</accession>
<sequence>MTAVGKLDPSSTIFFVCDIQTRFRHAIHAFEDVVATANKMVKVAKILGIPVVTTVQNSKGMLPITPLGPTVPEINLEALGDLHLGTIDKTLFSMLTPEVKTILQEHHIKDVVLFGIESHVCVLQSTLDLLSERYVVHVIADGVSSCNKEEVPFALARMRQAGAQITTSESAAFQLQRDSSHSTFKEFAAMIKEGKDTTKRVLESLLPVKPNL</sequence>
<dbReference type="PANTHER" id="PTHR14119:SF3">
    <property type="entry name" value="ISOCHORISMATASE DOMAIN-CONTAINING PROTEIN 2"/>
    <property type="match status" value="1"/>
</dbReference>
<dbReference type="AlphaFoldDB" id="A0A4R0S2A3"/>
<organism evidence="3 4">
    <name type="scientific">Steccherinum ochraceum</name>
    <dbReference type="NCBI Taxonomy" id="92696"/>
    <lineage>
        <taxon>Eukaryota</taxon>
        <taxon>Fungi</taxon>
        <taxon>Dikarya</taxon>
        <taxon>Basidiomycota</taxon>
        <taxon>Agaricomycotina</taxon>
        <taxon>Agaricomycetes</taxon>
        <taxon>Polyporales</taxon>
        <taxon>Steccherinaceae</taxon>
        <taxon>Steccherinum</taxon>
    </lineage>
</organism>
<feature type="domain" description="Isochorismatase-like" evidence="2">
    <location>
        <begin position="12"/>
        <end position="169"/>
    </location>
</feature>
<dbReference type="Pfam" id="PF00857">
    <property type="entry name" value="Isochorismatase"/>
    <property type="match status" value="1"/>
</dbReference>
<protein>
    <recommendedName>
        <fullName evidence="2">Isochorismatase-like domain-containing protein</fullName>
    </recommendedName>
</protein>
<dbReference type="EMBL" id="RWJN01000020">
    <property type="protein sequence ID" value="TCD70464.1"/>
    <property type="molecule type" value="Genomic_DNA"/>
</dbReference>
<comment type="caution">
    <text evidence="3">The sequence shown here is derived from an EMBL/GenBank/DDBJ whole genome shotgun (WGS) entry which is preliminary data.</text>
</comment>
<reference evidence="3 4" key="1">
    <citation type="submission" date="2018-11" db="EMBL/GenBank/DDBJ databases">
        <title>Genome assembly of Steccherinum ochraceum LE-BIN_3174, the white-rot fungus of the Steccherinaceae family (The Residual Polyporoid clade, Polyporales, Basidiomycota).</title>
        <authorList>
            <person name="Fedorova T.V."/>
            <person name="Glazunova O.A."/>
            <person name="Landesman E.O."/>
            <person name="Moiseenko K.V."/>
            <person name="Psurtseva N.V."/>
            <person name="Savinova O.S."/>
            <person name="Shakhova N.V."/>
            <person name="Tyazhelova T.V."/>
            <person name="Vasina D.V."/>
        </authorList>
    </citation>
    <scope>NUCLEOTIDE SEQUENCE [LARGE SCALE GENOMIC DNA]</scope>
    <source>
        <strain evidence="3 4">LE-BIN_3174</strain>
    </source>
</reference>
<comment type="similarity">
    <text evidence="1">Belongs to the isochorismatase family.</text>
</comment>
<name>A0A4R0S2A3_9APHY</name>
<dbReference type="Proteomes" id="UP000292702">
    <property type="component" value="Unassembled WGS sequence"/>
</dbReference>
<dbReference type="Gene3D" id="3.40.50.850">
    <property type="entry name" value="Isochorismatase-like"/>
    <property type="match status" value="1"/>
</dbReference>
<dbReference type="OrthoDB" id="269496at2759"/>
<evidence type="ECO:0000256" key="1">
    <source>
        <dbReference type="ARBA" id="ARBA00006336"/>
    </source>
</evidence>
<dbReference type="STRING" id="92696.A0A4R0S2A3"/>
<keyword evidence="4" id="KW-1185">Reference proteome</keyword>
<evidence type="ECO:0000313" key="3">
    <source>
        <dbReference type="EMBL" id="TCD70464.1"/>
    </source>
</evidence>
<evidence type="ECO:0000259" key="2">
    <source>
        <dbReference type="Pfam" id="PF00857"/>
    </source>
</evidence>
<dbReference type="InterPro" id="IPR050993">
    <property type="entry name" value="Isochorismatase_domain"/>
</dbReference>